<reference evidence="2" key="1">
    <citation type="submission" date="2023-01" db="EMBL/GenBank/DDBJ databases">
        <title>The chitinases involved in constricting ring structure development in the nematode-trapping fungus Drechslerella dactyloides.</title>
        <authorList>
            <person name="Wang R."/>
            <person name="Zhang L."/>
            <person name="Tang P."/>
            <person name="Li S."/>
            <person name="Liang L."/>
        </authorList>
    </citation>
    <scope>NUCLEOTIDE SEQUENCE</scope>
    <source>
        <strain evidence="2">YMF1.00031</strain>
    </source>
</reference>
<name>A0AAD6NLY9_DREDA</name>
<protein>
    <submittedName>
        <fullName evidence="2">Delta(24)-sterol C-methyltransferase</fullName>
    </submittedName>
</protein>
<dbReference type="Proteomes" id="UP001221413">
    <property type="component" value="Unassembled WGS sequence"/>
</dbReference>
<feature type="compositionally biased region" description="Low complexity" evidence="1">
    <location>
        <begin position="253"/>
        <end position="262"/>
    </location>
</feature>
<dbReference type="AlphaFoldDB" id="A0AAD6NLY9"/>
<dbReference type="PANTHER" id="PTHR34494">
    <property type="entry name" value="PROTEIN CBG25024"/>
    <property type="match status" value="1"/>
</dbReference>
<evidence type="ECO:0000313" key="2">
    <source>
        <dbReference type="EMBL" id="KAJ6261668.1"/>
    </source>
</evidence>
<feature type="compositionally biased region" description="Basic and acidic residues" evidence="1">
    <location>
        <begin position="272"/>
        <end position="285"/>
    </location>
</feature>
<sequence>MRWTMTTIPVISQLKSLFQAVTGDEDGAKKTQDEFVDAWIHHPLKTVGDLADGIPVVGHIKGFVHLALGDKEGFIHSEEAASRTSVVLAAAALTGASGGLAAPVLAGVVAGVAADGIFTGIESARHGKYDPQGLVGVGTNVVKGIEKGEKINGDIFDGIAIVASDGVMGSSGFKPKVKTTTLTAVERQIYRVEGRSLWRFVSKEGVESFKSGDNQRIFPHKEEVFTRRKLPGFRDAEELTELNPPSTDPAAPPADAEPAGPADGEEPGPSGGKKEKDRGDTDRIPLHRKIWPNVFEDDDATMMFLNFGNEDRAYSYWAQKAIDHREVVEKYRTKNPGTAVKAGSHSIKIKTFKVFTRDLEQAELDSITEDQKADLDRMTEEQRAEEGVVYKGVIRVDLKAERQYGLEPSRYAPIIEKTIKGSFAEEVPWLDHLPTGILKLIRDHPAAAGKVRRFAPKAPLAGSAAVTGEGASNSTKDHLGPVFLPIRYLMVANADDMEIVEDTPEAILHCRHVKVPVPATDELYGGWTEHFEYLVKFTDGKLEWYPGELIADDLKENYQKKTTASAKPVARFAGQEGDKIIVEREDGSTEKVDHRQIFWEEQEDGTEPLHLKELDGIIHHLRSPHISHGQRIPMTAAKDLPAPHITRGPVGADVDGKPLYLASALNFNGGIHPCEVAPDRGADKYRVAWEGKAVAHDGEFDFLPFTPESMEFVPSKKGAIPDGRVAILGGHDAEKKTFYHALADIDGHKVPGKAAPHLNGGQFLSGDSVVEKEDCEIL</sequence>
<dbReference type="InterPro" id="IPR006616">
    <property type="entry name" value="DM9_repeat"/>
</dbReference>
<accession>A0AAD6NLY9</accession>
<evidence type="ECO:0000313" key="3">
    <source>
        <dbReference type="Proteomes" id="UP001221413"/>
    </source>
</evidence>
<comment type="caution">
    <text evidence="2">The sequence shown here is derived from an EMBL/GenBank/DDBJ whole genome shotgun (WGS) entry which is preliminary data.</text>
</comment>
<organism evidence="2 3">
    <name type="scientific">Drechslerella dactyloides</name>
    <name type="common">Nematode-trapping fungus</name>
    <name type="synonym">Arthrobotrys dactyloides</name>
    <dbReference type="NCBI Taxonomy" id="74499"/>
    <lineage>
        <taxon>Eukaryota</taxon>
        <taxon>Fungi</taxon>
        <taxon>Dikarya</taxon>
        <taxon>Ascomycota</taxon>
        <taxon>Pezizomycotina</taxon>
        <taxon>Orbiliomycetes</taxon>
        <taxon>Orbiliales</taxon>
        <taxon>Orbiliaceae</taxon>
        <taxon>Drechslerella</taxon>
    </lineage>
</organism>
<dbReference type="EMBL" id="JAQGDS010000003">
    <property type="protein sequence ID" value="KAJ6261668.1"/>
    <property type="molecule type" value="Genomic_DNA"/>
</dbReference>
<dbReference type="Pfam" id="PF11901">
    <property type="entry name" value="DM9"/>
    <property type="match status" value="1"/>
</dbReference>
<evidence type="ECO:0000256" key="1">
    <source>
        <dbReference type="SAM" id="MobiDB-lite"/>
    </source>
</evidence>
<proteinExistence type="predicted"/>
<gene>
    <name evidence="2" type="ORF">Dda_2466</name>
</gene>
<feature type="region of interest" description="Disordered" evidence="1">
    <location>
        <begin position="239"/>
        <end position="285"/>
    </location>
</feature>
<dbReference type="PANTHER" id="PTHR34494:SF1">
    <property type="entry name" value="PROTEIN CBG25024"/>
    <property type="match status" value="1"/>
</dbReference>
<keyword evidence="3" id="KW-1185">Reference proteome</keyword>